<name>A0A3S9T320_9FIRM</name>
<dbReference type="EMBL" id="CP016379">
    <property type="protein sequence ID" value="AZR74944.1"/>
    <property type="molecule type" value="Genomic_DNA"/>
</dbReference>
<dbReference type="InterPro" id="IPR006047">
    <property type="entry name" value="GH13_cat_dom"/>
</dbReference>
<protein>
    <recommendedName>
        <fullName evidence="7">CBM20 domain-containing protein</fullName>
    </recommendedName>
</protein>
<dbReference type="GO" id="GO:0005975">
    <property type="term" value="P:carbohydrate metabolic process"/>
    <property type="evidence" value="ECO:0007669"/>
    <property type="project" value="InterPro"/>
</dbReference>
<dbReference type="InterPro" id="IPR017853">
    <property type="entry name" value="GH"/>
</dbReference>
<dbReference type="SUPFAM" id="SSF81296">
    <property type="entry name" value="E set domains"/>
    <property type="match status" value="1"/>
</dbReference>
<dbReference type="InterPro" id="IPR013780">
    <property type="entry name" value="Glyco_hydro_b"/>
</dbReference>
<dbReference type="SUPFAM" id="SSF51445">
    <property type="entry name" value="(Trans)glycosidases"/>
    <property type="match status" value="1"/>
</dbReference>
<keyword evidence="9" id="KW-1185">Reference proteome</keyword>
<dbReference type="InterPro" id="IPR002909">
    <property type="entry name" value="IPT_dom"/>
</dbReference>
<dbReference type="SUPFAM" id="SSF51011">
    <property type="entry name" value="Glycosyl hydrolase domain"/>
    <property type="match status" value="1"/>
</dbReference>
<dbReference type="PANTHER" id="PTHR10357:SF215">
    <property type="entry name" value="ALPHA-AMYLASE 1"/>
    <property type="match status" value="1"/>
</dbReference>
<dbReference type="Pfam" id="PF01833">
    <property type="entry name" value="TIG"/>
    <property type="match status" value="1"/>
</dbReference>
<dbReference type="CDD" id="cd11320">
    <property type="entry name" value="AmyAc_AmyMalt_CGTase_like"/>
    <property type="match status" value="1"/>
</dbReference>
<dbReference type="CDD" id="cd00604">
    <property type="entry name" value="IPT_CGTD"/>
    <property type="match status" value="1"/>
</dbReference>
<dbReference type="InterPro" id="IPR002044">
    <property type="entry name" value="CBM20"/>
</dbReference>
<evidence type="ECO:0000256" key="2">
    <source>
        <dbReference type="ARBA" id="ARBA00008061"/>
    </source>
</evidence>
<dbReference type="Pfam" id="PF02806">
    <property type="entry name" value="Alpha-amylase_C"/>
    <property type="match status" value="1"/>
</dbReference>
<evidence type="ECO:0000256" key="1">
    <source>
        <dbReference type="ARBA" id="ARBA00001913"/>
    </source>
</evidence>
<evidence type="ECO:0000256" key="6">
    <source>
        <dbReference type="RuleBase" id="RU003615"/>
    </source>
</evidence>
<feature type="domain" description="CBM20" evidence="7">
    <location>
        <begin position="594"/>
        <end position="699"/>
    </location>
</feature>
<dbReference type="PROSITE" id="PS51166">
    <property type="entry name" value="CBM20"/>
    <property type="match status" value="1"/>
</dbReference>
<dbReference type="PANTHER" id="PTHR10357">
    <property type="entry name" value="ALPHA-AMYLASE FAMILY MEMBER"/>
    <property type="match status" value="1"/>
</dbReference>
<dbReference type="Gene3D" id="2.60.40.1180">
    <property type="entry name" value="Golgi alpha-mannosidase II"/>
    <property type="match status" value="1"/>
</dbReference>
<accession>A0A3S9T320</accession>
<dbReference type="InterPro" id="IPR031319">
    <property type="entry name" value="A-amylase_C"/>
</dbReference>
<dbReference type="Pfam" id="PF00128">
    <property type="entry name" value="Alpha-amylase"/>
    <property type="match status" value="1"/>
</dbReference>
<evidence type="ECO:0000256" key="3">
    <source>
        <dbReference type="ARBA" id="ARBA00022723"/>
    </source>
</evidence>
<dbReference type="SMART" id="SM00642">
    <property type="entry name" value="Aamy"/>
    <property type="match status" value="1"/>
</dbReference>
<comment type="similarity">
    <text evidence="2 6">Belongs to the glycosyl hydrolase 13 family.</text>
</comment>
<keyword evidence="4" id="KW-0732">Signal</keyword>
<dbReference type="Gene3D" id="2.60.40.10">
    <property type="entry name" value="Immunoglobulins"/>
    <property type="match status" value="2"/>
</dbReference>
<dbReference type="OrthoDB" id="9805159at2"/>
<keyword evidence="3" id="KW-0479">Metal-binding</keyword>
<dbReference type="Pfam" id="PF00686">
    <property type="entry name" value="CBM_20"/>
    <property type="match status" value="1"/>
</dbReference>
<dbReference type="InterPro" id="IPR013783">
    <property type="entry name" value="Ig-like_fold"/>
</dbReference>
<sequence>MRKTDLFICFVLLFVLSTVAYGLDFKGEVIYQIMIDRFYDGDPSNNDPAKSPGLYDSTKSNWKLYWGGDLKGITQKIPYLADLGITAIWITPVHDNIDVAAYYNGVPNAGYHGYWARDFKRIEEHFGTWADFDEMVQTAHNYGIKVLVDFAPNHTSPADVNDPNFAERGALYYNGQYWDDYLNDSHGYWHHNGGISNWDDRFETQYKNLADLADLSQQHPTIDAYLKEAAVDLINHGIDGFRIDAIKHMTMGWQLSLADHIFSTKDVYMTGEWYLGGYNDPLYGDNVKFANRTGIAPLDFYMNRAIRDVFGYNSDFYVLNDAVEKTKQDYKWKNDLPVFIDNHDMPRFLTINPDYNRLHQALAFILTCRGIPLIYYGTEQYLHNDTNGGGDPWNRPMMESWDQNTTAYQVIKKLSSLRQTQPALQYGDMYQRWINSDVYIYERKFFDSVVLVAINKGSNSTYISGLYTALPSGSYDDYLGGLLNGTSIWVDGSGAVSNFYLPANSVSVWTYKATPSMPQIGSIGPVVGRPGNQITIGGEGFGSSGTVYFNNTPASVISWSPTEIKVTVPSIAPGIAQVKVVTSAGTSNSIDYEVLTDKLIPVVFTVKEAYTDWGDQIYLTGNVQELGNWSTDFEKTYGPMLCPNYPEWFIVASVPAGKTIEFKFIKVKPDGTVIWEGGSNHTYTVPTSGTGNVTVYWQN</sequence>
<gene>
    <name evidence="8" type="ORF">BBF96_14115</name>
</gene>
<evidence type="ECO:0000256" key="5">
    <source>
        <dbReference type="ARBA" id="ARBA00022837"/>
    </source>
</evidence>
<dbReference type="AlphaFoldDB" id="A0A3S9T320"/>
<evidence type="ECO:0000256" key="4">
    <source>
        <dbReference type="ARBA" id="ARBA00022729"/>
    </source>
</evidence>
<dbReference type="GO" id="GO:0046872">
    <property type="term" value="F:metal ion binding"/>
    <property type="evidence" value="ECO:0007669"/>
    <property type="project" value="UniProtKB-KW"/>
</dbReference>
<dbReference type="InterPro" id="IPR006048">
    <property type="entry name" value="A-amylase/branching_C"/>
</dbReference>
<organism evidence="8 9">
    <name type="scientific">Anoxybacter fermentans</name>
    <dbReference type="NCBI Taxonomy" id="1323375"/>
    <lineage>
        <taxon>Bacteria</taxon>
        <taxon>Bacillati</taxon>
        <taxon>Bacillota</taxon>
        <taxon>Clostridia</taxon>
        <taxon>Halanaerobiales</taxon>
        <taxon>Anoxybacter</taxon>
    </lineage>
</organism>
<proteinExistence type="inferred from homology"/>
<dbReference type="Proteomes" id="UP000267250">
    <property type="component" value="Chromosome"/>
</dbReference>
<dbReference type="GO" id="GO:0004556">
    <property type="term" value="F:alpha-amylase activity"/>
    <property type="evidence" value="ECO:0007669"/>
    <property type="project" value="InterPro"/>
</dbReference>
<evidence type="ECO:0000313" key="8">
    <source>
        <dbReference type="EMBL" id="AZR74944.1"/>
    </source>
</evidence>
<dbReference type="PRINTS" id="PR00110">
    <property type="entry name" value="ALPHAAMYLASE"/>
</dbReference>
<dbReference type="InterPro" id="IPR006046">
    <property type="entry name" value="Alpha_amylase"/>
</dbReference>
<comment type="cofactor">
    <cofactor evidence="1">
        <name>Ca(2+)</name>
        <dbReference type="ChEBI" id="CHEBI:29108"/>
    </cofactor>
</comment>
<evidence type="ECO:0000313" key="9">
    <source>
        <dbReference type="Proteomes" id="UP000267250"/>
    </source>
</evidence>
<dbReference type="InterPro" id="IPR013784">
    <property type="entry name" value="Carb-bd-like_fold"/>
</dbReference>
<dbReference type="InterPro" id="IPR014756">
    <property type="entry name" value="Ig_E-set"/>
</dbReference>
<dbReference type="SMART" id="SM00632">
    <property type="entry name" value="Aamy_C"/>
    <property type="match status" value="1"/>
</dbReference>
<evidence type="ECO:0000259" key="7">
    <source>
        <dbReference type="PROSITE" id="PS51166"/>
    </source>
</evidence>
<dbReference type="SUPFAM" id="SSF49452">
    <property type="entry name" value="Starch-binding domain-like"/>
    <property type="match status" value="1"/>
</dbReference>
<dbReference type="KEGG" id="aft:BBF96_14115"/>
<keyword evidence="5" id="KW-0106">Calcium</keyword>
<dbReference type="Gene3D" id="3.20.20.80">
    <property type="entry name" value="Glycosidases"/>
    <property type="match status" value="1"/>
</dbReference>
<dbReference type="SMART" id="SM01065">
    <property type="entry name" value="CBM_2"/>
    <property type="match status" value="1"/>
</dbReference>
<dbReference type="GO" id="GO:2001070">
    <property type="term" value="F:starch binding"/>
    <property type="evidence" value="ECO:0007669"/>
    <property type="project" value="InterPro"/>
</dbReference>
<reference evidence="8 9" key="1">
    <citation type="submission" date="2016-07" db="EMBL/GenBank/DDBJ databases">
        <title>Genome and transcriptome analysis of iron-reducing fermentative bacteria Anoxybacter fermentans.</title>
        <authorList>
            <person name="Zeng X."/>
            <person name="Shao Z."/>
        </authorList>
    </citation>
    <scope>NUCLEOTIDE SEQUENCE [LARGE SCALE GENOMIC DNA]</scope>
    <source>
        <strain evidence="8 9">DY22613</strain>
    </source>
</reference>